<evidence type="ECO:0000313" key="3">
    <source>
        <dbReference type="Proteomes" id="UP000005239"/>
    </source>
</evidence>
<reference evidence="2" key="2">
    <citation type="submission" date="2022-06" db="UniProtKB">
        <authorList>
            <consortium name="EnsemblMetazoa"/>
        </authorList>
    </citation>
    <scope>IDENTIFICATION</scope>
    <source>
        <strain evidence="2">PS312</strain>
    </source>
</reference>
<gene>
    <name evidence="2" type="primary">WBGene00205674</name>
</gene>
<evidence type="ECO:0000256" key="1">
    <source>
        <dbReference type="SAM" id="MobiDB-lite"/>
    </source>
</evidence>
<dbReference type="OrthoDB" id="5795861at2759"/>
<feature type="compositionally biased region" description="Basic residues" evidence="1">
    <location>
        <begin position="7"/>
        <end position="21"/>
    </location>
</feature>
<feature type="compositionally biased region" description="Basic and acidic residues" evidence="1">
    <location>
        <begin position="61"/>
        <end position="79"/>
    </location>
</feature>
<dbReference type="PANTHER" id="PTHR31128">
    <property type="entry name" value="PROTEIN CBR-CLEC-135-RELATED"/>
    <property type="match status" value="1"/>
</dbReference>
<feature type="compositionally biased region" description="Basic and acidic residues" evidence="1">
    <location>
        <begin position="35"/>
        <end position="51"/>
    </location>
</feature>
<feature type="region of interest" description="Disordered" evidence="1">
    <location>
        <begin position="132"/>
        <end position="151"/>
    </location>
</feature>
<name>A0A2A6B8E2_PRIPA</name>
<dbReference type="Gene3D" id="3.30.505.10">
    <property type="entry name" value="SH2 domain"/>
    <property type="match status" value="1"/>
</dbReference>
<dbReference type="SUPFAM" id="SSF55550">
    <property type="entry name" value="SH2 domain"/>
    <property type="match status" value="1"/>
</dbReference>
<accession>A0A8R1ULF5</accession>
<dbReference type="InterPro" id="IPR000980">
    <property type="entry name" value="SH2"/>
</dbReference>
<organism evidence="2 3">
    <name type="scientific">Pristionchus pacificus</name>
    <name type="common">Parasitic nematode worm</name>
    <dbReference type="NCBI Taxonomy" id="54126"/>
    <lineage>
        <taxon>Eukaryota</taxon>
        <taxon>Metazoa</taxon>
        <taxon>Ecdysozoa</taxon>
        <taxon>Nematoda</taxon>
        <taxon>Chromadorea</taxon>
        <taxon>Rhabditida</taxon>
        <taxon>Rhabditina</taxon>
        <taxon>Diplogasteromorpha</taxon>
        <taxon>Diplogasteroidea</taxon>
        <taxon>Neodiplogasteridae</taxon>
        <taxon>Pristionchus</taxon>
    </lineage>
</organism>
<reference evidence="3" key="1">
    <citation type="journal article" date="2008" name="Nat. Genet.">
        <title>The Pristionchus pacificus genome provides a unique perspective on nematode lifestyle and parasitism.</title>
        <authorList>
            <person name="Dieterich C."/>
            <person name="Clifton S.W."/>
            <person name="Schuster L.N."/>
            <person name="Chinwalla A."/>
            <person name="Delehaunty K."/>
            <person name="Dinkelacker I."/>
            <person name="Fulton L."/>
            <person name="Fulton R."/>
            <person name="Godfrey J."/>
            <person name="Minx P."/>
            <person name="Mitreva M."/>
            <person name="Roeseler W."/>
            <person name="Tian H."/>
            <person name="Witte H."/>
            <person name="Yang S.P."/>
            <person name="Wilson R.K."/>
            <person name="Sommer R.J."/>
        </authorList>
    </citation>
    <scope>NUCLEOTIDE SEQUENCE [LARGE SCALE GENOMIC DNA]</scope>
    <source>
        <strain evidence="3">PS312</strain>
    </source>
</reference>
<feature type="region of interest" description="Disordered" evidence="1">
    <location>
        <begin position="1"/>
        <end position="92"/>
    </location>
</feature>
<dbReference type="InterPro" id="IPR036860">
    <property type="entry name" value="SH2_dom_sf"/>
</dbReference>
<dbReference type="EnsemblMetazoa" id="PPA32814.1">
    <property type="protein sequence ID" value="PPA32814.1"/>
    <property type="gene ID" value="WBGene00205674"/>
</dbReference>
<dbReference type="AlphaFoldDB" id="A0A2A6B8E2"/>
<sequence length="270" mass="31204">MGESSSRHRSRRRSSKRKDRRSTHDEPSSASAPYSDDRVRNAVDDASDRKQSERRRRKQREKAEKREKKERQQRDESGRSGKRVRRERKCMAVQTSPQVPVLVGYTTDDDGKKIDSLVFDTYSEMMRYKQSGDIVKSKRKSRSRKPSAVVQREDDDYDRCYLGVRSKRGVESNLKNPGQFFLYYERPREGEVPTAVQLKIAYLSADSEVHHYPIQCFAGRDGHSHYVVMQNESDGKMFTSILSLVKYYSHSSTVVDEAATGNLETFSVPN</sequence>
<evidence type="ECO:0000313" key="2">
    <source>
        <dbReference type="EnsemblMetazoa" id="PPA32814.1"/>
    </source>
</evidence>
<protein>
    <submittedName>
        <fullName evidence="2">SH2 domain-containing protein</fullName>
    </submittedName>
</protein>
<dbReference type="PROSITE" id="PS50001">
    <property type="entry name" value="SH2"/>
    <property type="match status" value="1"/>
</dbReference>
<keyword evidence="3" id="KW-1185">Reference proteome</keyword>
<proteinExistence type="predicted"/>
<dbReference type="PANTHER" id="PTHR31128:SF6">
    <property type="entry name" value="SH2 DOMAIN-CONTAINING PROTEIN"/>
    <property type="match status" value="1"/>
</dbReference>
<dbReference type="Proteomes" id="UP000005239">
    <property type="component" value="Unassembled WGS sequence"/>
</dbReference>
<accession>A0A2A6B8E2</accession>